<dbReference type="EMBL" id="JBFDAA010000016">
    <property type="protein sequence ID" value="KAL1117055.1"/>
    <property type="molecule type" value="Genomic_DNA"/>
</dbReference>
<comment type="caution">
    <text evidence="4">The sequence shown here is derived from an EMBL/GenBank/DDBJ whole genome shotgun (WGS) entry which is preliminary data.</text>
</comment>
<reference evidence="4 5" key="1">
    <citation type="submission" date="2024-07" db="EMBL/GenBank/DDBJ databases">
        <title>Chromosome-level genome assembly of the water stick insect Ranatra chinensis (Heteroptera: Nepidae).</title>
        <authorList>
            <person name="Liu X."/>
        </authorList>
    </citation>
    <scope>NUCLEOTIDE SEQUENCE [LARGE SCALE GENOMIC DNA]</scope>
    <source>
        <strain evidence="4">Cailab_2021Rc</strain>
        <tissue evidence="4">Muscle</tissue>
    </source>
</reference>
<gene>
    <name evidence="4" type="ORF">AAG570_004383</name>
</gene>
<keyword evidence="3" id="KW-0732">Signal</keyword>
<proteinExistence type="predicted"/>
<feature type="transmembrane region" description="Helical" evidence="2">
    <location>
        <begin position="107"/>
        <end position="127"/>
    </location>
</feature>
<keyword evidence="5" id="KW-1185">Reference proteome</keyword>
<evidence type="ECO:0000313" key="5">
    <source>
        <dbReference type="Proteomes" id="UP001558652"/>
    </source>
</evidence>
<dbReference type="Proteomes" id="UP001558652">
    <property type="component" value="Unassembled WGS sequence"/>
</dbReference>
<organism evidence="4 5">
    <name type="scientific">Ranatra chinensis</name>
    <dbReference type="NCBI Taxonomy" id="642074"/>
    <lineage>
        <taxon>Eukaryota</taxon>
        <taxon>Metazoa</taxon>
        <taxon>Ecdysozoa</taxon>
        <taxon>Arthropoda</taxon>
        <taxon>Hexapoda</taxon>
        <taxon>Insecta</taxon>
        <taxon>Pterygota</taxon>
        <taxon>Neoptera</taxon>
        <taxon>Paraneoptera</taxon>
        <taxon>Hemiptera</taxon>
        <taxon>Heteroptera</taxon>
        <taxon>Panheteroptera</taxon>
        <taxon>Nepomorpha</taxon>
        <taxon>Nepidae</taxon>
        <taxon>Ranatrinae</taxon>
        <taxon>Ranatra</taxon>
    </lineage>
</organism>
<keyword evidence="2" id="KW-0472">Membrane</keyword>
<feature type="region of interest" description="Disordered" evidence="1">
    <location>
        <begin position="52"/>
        <end position="72"/>
    </location>
</feature>
<feature type="compositionally biased region" description="Basic and acidic residues" evidence="1">
    <location>
        <begin position="52"/>
        <end position="64"/>
    </location>
</feature>
<accession>A0ABD0Y326</accession>
<evidence type="ECO:0000313" key="4">
    <source>
        <dbReference type="EMBL" id="KAL1117055.1"/>
    </source>
</evidence>
<keyword evidence="2" id="KW-0812">Transmembrane</keyword>
<keyword evidence="2" id="KW-1133">Transmembrane helix</keyword>
<feature type="signal peptide" evidence="3">
    <location>
        <begin position="1"/>
        <end position="22"/>
    </location>
</feature>
<sequence length="226" mass="25016">MKVGLSLLYTVVAALLATGSQPGRVRQSDAPWWSGEAVEGSRWEPTLRGAWEQHHQEHHQEQHRQEHHHHYYQAKPSKKADGDLTTAAALAALFVKLFLLKMNSLGILKLVILAGLFLIKMPLLLGLKAMVLFKALKVAKVVALAPLLLLLLPLLPVLSLLPILLLLLLPVPVLTPPAAAAGRRRREAPQTLLDGHRLMATESCIRRILCHLDSERTFPVGIPSFR</sequence>
<protein>
    <submittedName>
        <fullName evidence="4">Uncharacterized protein</fullName>
    </submittedName>
</protein>
<evidence type="ECO:0000256" key="2">
    <source>
        <dbReference type="SAM" id="Phobius"/>
    </source>
</evidence>
<dbReference type="AlphaFoldDB" id="A0ABD0Y326"/>
<feature type="chain" id="PRO_5044801333" evidence="3">
    <location>
        <begin position="23"/>
        <end position="226"/>
    </location>
</feature>
<evidence type="ECO:0000256" key="3">
    <source>
        <dbReference type="SAM" id="SignalP"/>
    </source>
</evidence>
<name>A0ABD0Y326_9HEMI</name>
<evidence type="ECO:0000256" key="1">
    <source>
        <dbReference type="SAM" id="MobiDB-lite"/>
    </source>
</evidence>
<feature type="transmembrane region" description="Helical" evidence="2">
    <location>
        <begin position="147"/>
        <end position="175"/>
    </location>
</feature>